<feature type="non-terminal residue" evidence="1">
    <location>
        <position position="1"/>
    </location>
</feature>
<dbReference type="AlphaFoldDB" id="A0A0K2U8D0"/>
<evidence type="ECO:0000313" key="1">
    <source>
        <dbReference type="EMBL" id="CDW33951.1"/>
    </source>
</evidence>
<protein>
    <submittedName>
        <fullName evidence="1">Uncharacterized protein</fullName>
    </submittedName>
</protein>
<dbReference type="EMBL" id="HACA01016590">
    <property type="protein sequence ID" value="CDW33951.1"/>
    <property type="molecule type" value="Transcribed_RNA"/>
</dbReference>
<proteinExistence type="predicted"/>
<accession>A0A0K2U8D0</accession>
<name>A0A0K2U8D0_LEPSM</name>
<reference evidence="1" key="1">
    <citation type="submission" date="2014-05" db="EMBL/GenBank/DDBJ databases">
        <authorList>
            <person name="Chronopoulou M."/>
        </authorList>
    </citation>
    <scope>NUCLEOTIDE SEQUENCE</scope>
    <source>
        <tissue evidence="1">Whole organism</tissue>
    </source>
</reference>
<sequence length="46" mass="5425">KDNSEEFSQLALLVTPENIIARYLVAMIKIQCRMGMLKKRNRKSTW</sequence>
<organism evidence="1">
    <name type="scientific">Lepeophtheirus salmonis</name>
    <name type="common">Salmon louse</name>
    <name type="synonym">Caligus salmonis</name>
    <dbReference type="NCBI Taxonomy" id="72036"/>
    <lineage>
        <taxon>Eukaryota</taxon>
        <taxon>Metazoa</taxon>
        <taxon>Ecdysozoa</taxon>
        <taxon>Arthropoda</taxon>
        <taxon>Crustacea</taxon>
        <taxon>Multicrustacea</taxon>
        <taxon>Hexanauplia</taxon>
        <taxon>Copepoda</taxon>
        <taxon>Siphonostomatoida</taxon>
        <taxon>Caligidae</taxon>
        <taxon>Lepeophtheirus</taxon>
    </lineage>
</organism>